<dbReference type="EMBL" id="VSSQ01081370">
    <property type="protein sequence ID" value="MPN30305.1"/>
    <property type="molecule type" value="Genomic_DNA"/>
</dbReference>
<accession>A0A645GU58</accession>
<name>A0A645GU58_9ZZZZ</name>
<dbReference type="AlphaFoldDB" id="A0A645GU58"/>
<comment type="caution">
    <text evidence="1">The sequence shown here is derived from an EMBL/GenBank/DDBJ whole genome shotgun (WGS) entry which is preliminary data.</text>
</comment>
<proteinExistence type="predicted"/>
<reference evidence="1" key="1">
    <citation type="submission" date="2019-08" db="EMBL/GenBank/DDBJ databases">
        <authorList>
            <person name="Kucharzyk K."/>
            <person name="Murdoch R.W."/>
            <person name="Higgins S."/>
            <person name="Loffler F."/>
        </authorList>
    </citation>
    <scope>NUCLEOTIDE SEQUENCE</scope>
</reference>
<gene>
    <name evidence="1" type="ORF">SDC9_177768</name>
</gene>
<sequence>MSNFQIDKDKFVLDILIGAFDGRRTNCAAGIGVSLRLLNRFLDDQAVKNGRRTYKFESAFSEYCKSKEIDPQQYFTTTKIST</sequence>
<evidence type="ECO:0000313" key="1">
    <source>
        <dbReference type="EMBL" id="MPN30305.1"/>
    </source>
</evidence>
<protein>
    <submittedName>
        <fullName evidence="1">Uncharacterized protein</fullName>
    </submittedName>
</protein>
<organism evidence="1">
    <name type="scientific">bioreactor metagenome</name>
    <dbReference type="NCBI Taxonomy" id="1076179"/>
    <lineage>
        <taxon>unclassified sequences</taxon>
        <taxon>metagenomes</taxon>
        <taxon>ecological metagenomes</taxon>
    </lineage>
</organism>